<dbReference type="STRING" id="4155.A0A022S0B8"/>
<feature type="transmembrane region" description="Helical" evidence="10">
    <location>
        <begin position="639"/>
        <end position="662"/>
    </location>
</feature>
<keyword evidence="14" id="KW-1185">Reference proteome</keyword>
<dbReference type="Proteomes" id="UP000030748">
    <property type="component" value="Unassembled WGS sequence"/>
</dbReference>
<evidence type="ECO:0000256" key="9">
    <source>
        <dbReference type="ARBA" id="ARBA00023180"/>
    </source>
</evidence>
<name>A0A022S0B8_ERYGU</name>
<gene>
    <name evidence="13" type="ORF">MIMGU_mgv1a002472mg</name>
</gene>
<reference evidence="13 14" key="1">
    <citation type="journal article" date="2013" name="Proc. Natl. Acad. Sci. U.S.A.">
        <title>Fine-scale variation in meiotic recombination in Mimulus inferred from population shotgun sequencing.</title>
        <authorList>
            <person name="Hellsten U."/>
            <person name="Wright K.M."/>
            <person name="Jenkins J."/>
            <person name="Shu S."/>
            <person name="Yuan Y."/>
            <person name="Wessler S.R."/>
            <person name="Schmutz J."/>
            <person name="Willis J.H."/>
            <person name="Rokhsar D.S."/>
        </authorList>
    </citation>
    <scope>NUCLEOTIDE SEQUENCE [LARGE SCALE GENOMIC DNA]</scope>
    <source>
        <strain evidence="14">cv. DUN x IM62</strain>
    </source>
</reference>
<dbReference type="InterPro" id="IPR041084">
    <property type="entry name" value="Ncstrn_small"/>
</dbReference>
<evidence type="ECO:0000256" key="2">
    <source>
        <dbReference type="ARBA" id="ARBA00007717"/>
    </source>
</evidence>
<evidence type="ECO:0000259" key="12">
    <source>
        <dbReference type="Pfam" id="PF18266"/>
    </source>
</evidence>
<dbReference type="AlphaFoldDB" id="A0A022S0B8"/>
<evidence type="ECO:0000256" key="7">
    <source>
        <dbReference type="ARBA" id="ARBA00022989"/>
    </source>
</evidence>
<dbReference type="GO" id="GO:0016485">
    <property type="term" value="P:protein processing"/>
    <property type="evidence" value="ECO:0000318"/>
    <property type="project" value="GO_Central"/>
</dbReference>
<feature type="chain" id="PRO_5001508035" description="Nicastrin" evidence="11">
    <location>
        <begin position="24"/>
        <end position="669"/>
    </location>
</feature>
<keyword evidence="9" id="KW-0325">Glycoprotein</keyword>
<organism evidence="13 14">
    <name type="scientific">Erythranthe guttata</name>
    <name type="common">Yellow monkey flower</name>
    <name type="synonym">Mimulus guttatus</name>
    <dbReference type="NCBI Taxonomy" id="4155"/>
    <lineage>
        <taxon>Eukaryota</taxon>
        <taxon>Viridiplantae</taxon>
        <taxon>Streptophyta</taxon>
        <taxon>Embryophyta</taxon>
        <taxon>Tracheophyta</taxon>
        <taxon>Spermatophyta</taxon>
        <taxon>Magnoliopsida</taxon>
        <taxon>eudicotyledons</taxon>
        <taxon>Gunneridae</taxon>
        <taxon>Pentapetalae</taxon>
        <taxon>asterids</taxon>
        <taxon>lamiids</taxon>
        <taxon>Lamiales</taxon>
        <taxon>Phrymaceae</taxon>
        <taxon>Erythranthe</taxon>
    </lineage>
</organism>
<feature type="domain" description="Nicastrin small lobe" evidence="12">
    <location>
        <begin position="49"/>
        <end position="206"/>
    </location>
</feature>
<evidence type="ECO:0000256" key="8">
    <source>
        <dbReference type="ARBA" id="ARBA00023136"/>
    </source>
</evidence>
<accession>A0A022S0B8</accession>
<dbReference type="GO" id="GO:0007219">
    <property type="term" value="P:Notch signaling pathway"/>
    <property type="evidence" value="ECO:0007669"/>
    <property type="project" value="UniProtKB-KW"/>
</dbReference>
<dbReference type="OrthoDB" id="10265862at2759"/>
<keyword evidence="8 10" id="KW-0472">Membrane</keyword>
<keyword evidence="4 10" id="KW-0812">Transmembrane</keyword>
<dbReference type="SUPFAM" id="SSF53187">
    <property type="entry name" value="Zn-dependent exopeptidases"/>
    <property type="match status" value="1"/>
</dbReference>
<dbReference type="PANTHER" id="PTHR21092">
    <property type="entry name" value="NICASTRIN"/>
    <property type="match status" value="1"/>
</dbReference>
<keyword evidence="5 11" id="KW-0732">Signal</keyword>
<keyword evidence="7 10" id="KW-1133">Transmembrane helix</keyword>
<proteinExistence type="inferred from homology"/>
<dbReference type="PhylomeDB" id="A0A022S0B8"/>
<evidence type="ECO:0000256" key="3">
    <source>
        <dbReference type="ARBA" id="ARBA00015303"/>
    </source>
</evidence>
<evidence type="ECO:0000256" key="5">
    <source>
        <dbReference type="ARBA" id="ARBA00022729"/>
    </source>
</evidence>
<dbReference type="InterPro" id="IPR008710">
    <property type="entry name" value="Nicastrin"/>
</dbReference>
<protein>
    <recommendedName>
        <fullName evidence="3">Nicastrin</fullName>
    </recommendedName>
</protein>
<evidence type="ECO:0000256" key="1">
    <source>
        <dbReference type="ARBA" id="ARBA00004479"/>
    </source>
</evidence>
<evidence type="ECO:0000256" key="4">
    <source>
        <dbReference type="ARBA" id="ARBA00022692"/>
    </source>
</evidence>
<dbReference type="Gene3D" id="3.40.630.10">
    <property type="entry name" value="Zn peptidases"/>
    <property type="match status" value="1"/>
</dbReference>
<evidence type="ECO:0000256" key="6">
    <source>
        <dbReference type="ARBA" id="ARBA00022976"/>
    </source>
</evidence>
<dbReference type="CDD" id="cd03881">
    <property type="entry name" value="M28_Nicastrin"/>
    <property type="match status" value="1"/>
</dbReference>
<dbReference type="FunFam" id="3.40.630.10:FF:000075">
    <property type="entry name" value="Nicastrin"/>
    <property type="match status" value="1"/>
</dbReference>
<dbReference type="GO" id="GO:0005886">
    <property type="term" value="C:plasma membrane"/>
    <property type="evidence" value="ECO:0000318"/>
    <property type="project" value="GO_Central"/>
</dbReference>
<dbReference type="OMA" id="ECVYPGV"/>
<keyword evidence="6" id="KW-0914">Notch signaling pathway</keyword>
<dbReference type="EMBL" id="KI630173">
    <property type="protein sequence ID" value="EYU45769.1"/>
    <property type="molecule type" value="Genomic_DNA"/>
</dbReference>
<comment type="similarity">
    <text evidence="2">Belongs to the nicastrin family.</text>
</comment>
<comment type="subcellular location">
    <subcellularLocation>
        <location evidence="1">Membrane</location>
        <topology evidence="1">Single-pass type I membrane protein</topology>
    </subcellularLocation>
</comment>
<evidence type="ECO:0000313" key="14">
    <source>
        <dbReference type="Proteomes" id="UP000030748"/>
    </source>
</evidence>
<evidence type="ECO:0000256" key="10">
    <source>
        <dbReference type="SAM" id="Phobius"/>
    </source>
</evidence>
<dbReference type="PANTHER" id="PTHR21092:SF0">
    <property type="entry name" value="NICASTRIN"/>
    <property type="match status" value="1"/>
</dbReference>
<dbReference type="eggNOG" id="KOG2657">
    <property type="taxonomic scope" value="Eukaryota"/>
</dbReference>
<evidence type="ECO:0000313" key="13">
    <source>
        <dbReference type="EMBL" id="EYU45769.1"/>
    </source>
</evidence>
<feature type="signal peptide" evidence="11">
    <location>
        <begin position="1"/>
        <end position="23"/>
    </location>
</feature>
<dbReference type="Pfam" id="PF18266">
    <property type="entry name" value="Ncstrn_small"/>
    <property type="match status" value="1"/>
</dbReference>
<dbReference type="Pfam" id="PF05450">
    <property type="entry name" value="Nicastrin"/>
    <property type="match status" value="1"/>
</dbReference>
<evidence type="ECO:0000256" key="11">
    <source>
        <dbReference type="SAM" id="SignalP"/>
    </source>
</evidence>
<dbReference type="KEGG" id="egt:105958772"/>
<sequence>MDSKLSLLFSLLCLIARLRLSFSASGETKSFESVPDLEKSMYTEIEGFPCVRLLNLSGEIGCSNPGRGNVVAPIVRFKNAKELIGSATILVSVDEFESLLSRVSKDSEFAEKVVGILVESGTQVQNGLSGFSPDVKFPQAAFAPYQSNNFEWNPAGSGIMWKPYNFPVFLLSQTSTSILQEVALRNEESKSSYPKVVSEFDLVMQTTKSGTRDSNSCLKEGTCLPLGGYSVWSALPPINISSPVKAKPIVLTMTSMDSASFFRDKNLGAETPISGLIALLAVVDALSHFDGLKDLNKQLVFVVFTGEAWGYLGSRRFFLESEQQSDTIKGLDLAMIETVMEIGSVGKSFPESSKTFFAHTAGAKSSLNGTLNALQSAQESLKTESIIVKTASTSNPGVPPSSLMTFLRKKPQISGLVLEDFDSAFSNEFYHSHLDDLSNINSTSIVAAASLVARSLYILAGGKDPSAISSIKINASLVDELLGCLLNCEPGLSCGLVKRYISPSTTCPNHYVGVILGEPSSEPYPAYAGDISRFVWNFLADKTSIPSKNVSSSCPKDCKGDGELCIREEADGKGVCVVSTTRFVPAYSTRLKYESESWTVLPLNSTDIMGVEDPVWTESNWDTIKVRVYTVQNTAFDRLILLLGIIVTLLAYLLIVIARTVIRKALKQD</sequence>